<dbReference type="SUPFAM" id="SSF158472">
    <property type="entry name" value="HAMP domain-like"/>
    <property type="match status" value="1"/>
</dbReference>
<dbReference type="Gene3D" id="6.10.340.10">
    <property type="match status" value="1"/>
</dbReference>
<feature type="domain" description="HAMP" evidence="2">
    <location>
        <begin position="29"/>
        <end position="74"/>
    </location>
</feature>
<evidence type="ECO:0000259" key="2">
    <source>
        <dbReference type="PROSITE" id="PS50885"/>
    </source>
</evidence>
<evidence type="ECO:0000256" key="1">
    <source>
        <dbReference type="SAM" id="MobiDB-lite"/>
    </source>
</evidence>
<dbReference type="GO" id="GO:0016020">
    <property type="term" value="C:membrane"/>
    <property type="evidence" value="ECO:0007669"/>
    <property type="project" value="InterPro"/>
</dbReference>
<dbReference type="AlphaFoldDB" id="A0A844T733"/>
<accession>A0A844T733</accession>
<dbReference type="Pfam" id="PF00672">
    <property type="entry name" value="HAMP"/>
    <property type="match status" value="1"/>
</dbReference>
<feature type="region of interest" description="Disordered" evidence="1">
    <location>
        <begin position="83"/>
        <end position="115"/>
    </location>
</feature>
<comment type="caution">
    <text evidence="3">The sequence shown here is derived from an EMBL/GenBank/DDBJ whole genome shotgun (WGS) entry which is preliminary data.</text>
</comment>
<dbReference type="CDD" id="cd06225">
    <property type="entry name" value="HAMP"/>
    <property type="match status" value="1"/>
</dbReference>
<dbReference type="GO" id="GO:0007165">
    <property type="term" value="P:signal transduction"/>
    <property type="evidence" value="ECO:0007669"/>
    <property type="project" value="InterPro"/>
</dbReference>
<name>A0A844T733_9BRAD</name>
<keyword evidence="4" id="KW-1185">Reference proteome</keyword>
<dbReference type="EMBL" id="WQNF01000043">
    <property type="protein sequence ID" value="MVT70450.1"/>
    <property type="molecule type" value="Genomic_DNA"/>
</dbReference>
<dbReference type="Proteomes" id="UP000436468">
    <property type="component" value="Unassembled WGS sequence"/>
</dbReference>
<protein>
    <submittedName>
        <fullName evidence="3">HAMP domain-containing protein</fullName>
    </submittedName>
</protein>
<evidence type="ECO:0000313" key="3">
    <source>
        <dbReference type="EMBL" id="MVT70450.1"/>
    </source>
</evidence>
<sequence>MCRDREAKRRGGRRALVLSVGLITLLLARRISVALVTMASARNRLSGGDFDMKLPGLERPDELGDMARSIEQFRPELPRRCVMRPGKTRRGGALPRKPGHRPCGRWPRTSKIPPRSLSAKLRPARIAWR</sequence>
<evidence type="ECO:0000313" key="4">
    <source>
        <dbReference type="Proteomes" id="UP000436468"/>
    </source>
</evidence>
<dbReference type="InterPro" id="IPR003660">
    <property type="entry name" value="HAMP_dom"/>
</dbReference>
<gene>
    <name evidence="3" type="ORF">GPL21_35840</name>
</gene>
<reference evidence="3 4" key="1">
    <citation type="submission" date="2019-12" db="EMBL/GenBank/DDBJ databases">
        <title>Draft genome sequences Bradyrhizobium cajani AMBPC1010, Bradyrhizobium pachyrhizi AMBPC1040 and Bradyrhizobium yuanmingense ALSPC3051, three plant growth promoting strains isolated from nodules of Cajanus cajan L. in Dominican Republic.</title>
        <authorList>
            <person name="Flores-Felix J.D."/>
            <person name="Araujo J."/>
            <person name="Diaz-Alcantara C."/>
            <person name="Gonzalez-Andres F."/>
            <person name="Velazquez E."/>
        </authorList>
    </citation>
    <scope>NUCLEOTIDE SEQUENCE [LARGE SCALE GENOMIC DNA]</scope>
    <source>
        <strain evidence="3 4">1040</strain>
    </source>
</reference>
<proteinExistence type="predicted"/>
<dbReference type="PROSITE" id="PS50885">
    <property type="entry name" value="HAMP"/>
    <property type="match status" value="1"/>
</dbReference>
<organism evidence="3 4">
    <name type="scientific">Bradyrhizobium pachyrhizi</name>
    <dbReference type="NCBI Taxonomy" id="280333"/>
    <lineage>
        <taxon>Bacteria</taxon>
        <taxon>Pseudomonadati</taxon>
        <taxon>Pseudomonadota</taxon>
        <taxon>Alphaproteobacteria</taxon>
        <taxon>Hyphomicrobiales</taxon>
        <taxon>Nitrobacteraceae</taxon>
        <taxon>Bradyrhizobium</taxon>
    </lineage>
</organism>